<dbReference type="GO" id="GO:0008137">
    <property type="term" value="F:NADH dehydrogenase (ubiquinone) activity"/>
    <property type="evidence" value="ECO:0007669"/>
    <property type="project" value="InterPro"/>
</dbReference>
<dbReference type="SUPFAM" id="SSF51905">
    <property type="entry name" value="FAD/NAD(P)-binding domain"/>
    <property type="match status" value="1"/>
</dbReference>
<dbReference type="InterPro" id="IPR017896">
    <property type="entry name" value="4Fe4S_Fe-S-bd"/>
</dbReference>
<comment type="caution">
    <text evidence="11">The sequence shown here is derived from an EMBL/GenBank/DDBJ whole genome shotgun (WGS) entry which is preliminary data.</text>
</comment>
<dbReference type="InterPro" id="IPR036188">
    <property type="entry name" value="FAD/NAD-bd_sf"/>
</dbReference>
<evidence type="ECO:0000256" key="1">
    <source>
        <dbReference type="ARBA" id="ARBA00001974"/>
    </source>
</evidence>
<dbReference type="CDD" id="cd00207">
    <property type="entry name" value="fer2"/>
    <property type="match status" value="1"/>
</dbReference>
<evidence type="ECO:0000256" key="3">
    <source>
        <dbReference type="ARBA" id="ARBA00022485"/>
    </source>
</evidence>
<dbReference type="SUPFAM" id="SSF54862">
    <property type="entry name" value="4Fe-4S ferredoxins"/>
    <property type="match status" value="3"/>
</dbReference>
<dbReference type="Pfam" id="PF13510">
    <property type="entry name" value="Fer2_4"/>
    <property type="match status" value="1"/>
</dbReference>
<dbReference type="GO" id="GO:0016020">
    <property type="term" value="C:membrane"/>
    <property type="evidence" value="ECO:0007669"/>
    <property type="project" value="InterPro"/>
</dbReference>
<dbReference type="Pfam" id="PF13450">
    <property type="entry name" value="NAD_binding_8"/>
    <property type="match status" value="1"/>
</dbReference>
<dbReference type="GO" id="GO:0016491">
    <property type="term" value="F:oxidoreductase activity"/>
    <property type="evidence" value="ECO:0007669"/>
    <property type="project" value="UniProtKB-KW"/>
</dbReference>
<evidence type="ECO:0000259" key="9">
    <source>
        <dbReference type="PROSITE" id="PS51085"/>
    </source>
</evidence>
<dbReference type="PROSITE" id="PS00198">
    <property type="entry name" value="4FE4S_FER_1"/>
    <property type="match status" value="2"/>
</dbReference>
<dbReference type="Gene3D" id="3.50.50.60">
    <property type="entry name" value="FAD/NAD(P)-binding domain"/>
    <property type="match status" value="1"/>
</dbReference>
<name>A0A0F9Q8Q7_9ZZZZ</name>
<keyword evidence="7" id="KW-0408">Iron</keyword>
<evidence type="ECO:0000313" key="11">
    <source>
        <dbReference type="EMBL" id="KKN33452.1"/>
    </source>
</evidence>
<dbReference type="PANTHER" id="PTHR43498">
    <property type="entry name" value="FERREDOXIN:COB-COM HETERODISULFIDE REDUCTASE SUBUNIT A"/>
    <property type="match status" value="1"/>
</dbReference>
<feature type="domain" description="4Fe-4S ferredoxin-type" evidence="10">
    <location>
        <begin position="1016"/>
        <end position="1044"/>
    </location>
</feature>
<dbReference type="InterPro" id="IPR001041">
    <property type="entry name" value="2Fe-2S_ferredoxin-type"/>
</dbReference>
<dbReference type="Gene3D" id="3.10.20.740">
    <property type="match status" value="1"/>
</dbReference>
<evidence type="ECO:0000256" key="7">
    <source>
        <dbReference type="ARBA" id="ARBA00023004"/>
    </source>
</evidence>
<gene>
    <name evidence="11" type="ORF">LCGC14_0803550</name>
</gene>
<dbReference type="InterPro" id="IPR036010">
    <property type="entry name" value="2Fe-2S_ferredoxin-like_sf"/>
</dbReference>
<feature type="domain" description="4Fe-4S ferredoxin-type" evidence="10">
    <location>
        <begin position="216"/>
        <end position="250"/>
    </location>
</feature>
<accession>A0A0F9Q8Q7</accession>
<dbReference type="GO" id="GO:0042773">
    <property type="term" value="P:ATP synthesis coupled electron transport"/>
    <property type="evidence" value="ECO:0007669"/>
    <property type="project" value="InterPro"/>
</dbReference>
<evidence type="ECO:0000256" key="8">
    <source>
        <dbReference type="ARBA" id="ARBA00023014"/>
    </source>
</evidence>
<evidence type="ECO:0000256" key="2">
    <source>
        <dbReference type="ARBA" id="ARBA00006561"/>
    </source>
</evidence>
<feature type="domain" description="4Fe-4S ferredoxin-type" evidence="10">
    <location>
        <begin position="1052"/>
        <end position="1081"/>
    </location>
</feature>
<dbReference type="InterPro" id="IPR000283">
    <property type="entry name" value="NADH_UbQ_OxRdtase_75kDa_su_CS"/>
</dbReference>
<feature type="domain" description="4Fe-4S ferredoxin-type" evidence="10">
    <location>
        <begin position="155"/>
        <end position="184"/>
    </location>
</feature>
<dbReference type="SUPFAM" id="SSF51971">
    <property type="entry name" value="Nucleotide-binding domain"/>
    <property type="match status" value="1"/>
</dbReference>
<protein>
    <recommendedName>
        <fullName evidence="12">Heterodisulfide reductase</fullName>
    </recommendedName>
</protein>
<dbReference type="GO" id="GO:0051539">
    <property type="term" value="F:4 iron, 4 sulfur cluster binding"/>
    <property type="evidence" value="ECO:0007669"/>
    <property type="project" value="UniProtKB-KW"/>
</dbReference>
<organism evidence="11">
    <name type="scientific">marine sediment metagenome</name>
    <dbReference type="NCBI Taxonomy" id="412755"/>
    <lineage>
        <taxon>unclassified sequences</taxon>
        <taxon>metagenomes</taxon>
        <taxon>ecological metagenomes</taxon>
    </lineage>
</organism>
<keyword evidence="8" id="KW-0411">Iron-sulfur</keyword>
<keyword evidence="5" id="KW-0274">FAD</keyword>
<dbReference type="SUPFAM" id="SSF54292">
    <property type="entry name" value="2Fe-2S ferredoxin-like"/>
    <property type="match status" value="1"/>
</dbReference>
<reference evidence="11" key="1">
    <citation type="journal article" date="2015" name="Nature">
        <title>Complex archaea that bridge the gap between prokaryotes and eukaryotes.</title>
        <authorList>
            <person name="Spang A."/>
            <person name="Saw J.H."/>
            <person name="Jorgensen S.L."/>
            <person name="Zaremba-Niedzwiedzka K."/>
            <person name="Martijn J."/>
            <person name="Lind A.E."/>
            <person name="van Eijk R."/>
            <person name="Schleper C."/>
            <person name="Guy L."/>
            <person name="Ettema T.J."/>
        </authorList>
    </citation>
    <scope>NUCLEOTIDE SEQUENCE</scope>
</reference>
<keyword evidence="3" id="KW-0004">4Fe-4S</keyword>
<comment type="cofactor">
    <cofactor evidence="1">
        <name>FAD</name>
        <dbReference type="ChEBI" id="CHEBI:57692"/>
    </cofactor>
</comment>
<evidence type="ECO:0008006" key="12">
    <source>
        <dbReference type="Google" id="ProtNLM"/>
    </source>
</evidence>
<evidence type="ECO:0000256" key="6">
    <source>
        <dbReference type="ARBA" id="ARBA00023002"/>
    </source>
</evidence>
<evidence type="ECO:0000259" key="10">
    <source>
        <dbReference type="PROSITE" id="PS51379"/>
    </source>
</evidence>
<dbReference type="AlphaFoldDB" id="A0A0F9Q8Q7"/>
<dbReference type="PROSITE" id="PS51085">
    <property type="entry name" value="2FE2S_FER_2"/>
    <property type="match status" value="1"/>
</dbReference>
<comment type="similarity">
    <text evidence="2">Belongs to the HdrA family.</text>
</comment>
<keyword evidence="6" id="KW-0560">Oxidoreductase</keyword>
<dbReference type="EMBL" id="LAZR01002177">
    <property type="protein sequence ID" value="KKN33452.1"/>
    <property type="molecule type" value="Genomic_DNA"/>
</dbReference>
<dbReference type="PROSITE" id="PS51379">
    <property type="entry name" value="4FE4S_FER_2"/>
    <property type="match status" value="4"/>
</dbReference>
<dbReference type="InterPro" id="IPR039650">
    <property type="entry name" value="HdrA-like"/>
</dbReference>
<feature type="domain" description="2Fe-2S ferredoxin-type" evidence="9">
    <location>
        <begin position="1"/>
        <end position="80"/>
    </location>
</feature>
<sequence length="1097" mass="122730">MIELTINGTKHKFPEGKTLLECIESTGLKIPTLCYHKALTPYGACRLCLVEISQNNRSTIQASCTYPAIDKLVVNTNTEKVIKTRKIMFELLLARCPDSKVIQQVAEEYGVKETRFEKKNEDCFLCGLCVRMCRERMGISAINFINRGSERKVCPPFDAASDICQTCGACATICPTERIKLEKISKNEAVPIQHEYNEGLIERPAAYIPYPQAVPNKATIDERYCVHMLKDACGVCKEFCEAEAIDYDQKEKEIELNVGAVILSPGFEIFDAKIKEELGYGNHSNVVTSLEFERILSASGPYLGKVLRPSDETEPKRIGFIQCVGSRDVERDYCSSVCCMYATKEAILAKEHVGEDLQCDVFFMDMRAFSKGFDEYYQRAKELGVDYIRCRPASVKEIPETKNLLIEYLAEDDKKVSREYDLVVLSVGLQPPKSAKEISGKFGIELNEFDFCKTSPFKPVESTREGIYVSGPFTEPKDIPETIMQASGASSKVLSLLKDVKGSLIVPEEYPPEIDVEGQEPRIGVFVCHCGTNIAGVVNVPSVVEYAKTLPNVVYADSNLYTCSNDTQELIKEKIKEHKLNRVVVASCTPRTHEPLFRNTVREARLNPYLFEMANIRDQCSWVHMMEPEKASEKSRDLVRMAVAKARLLNPLQKRSVSIIKSALVIGGGLSGLTSATELASQGFDVHLVEKEKELGGNMSRIHYLLSGDNPQDLLKRLVEEVKKSEKIHLYTEAKIENIEGSIGNFKTKISTRKPLPFFETSKGKSEEFEHGVVIVATGAQEYKPKEYLYGQHEGIITQLELEQRLSTNGDKSAAAEKNVPKNIVMIQCVGSRDEERPYCSRICCSEAVKNALKIKELSPETNIYVLFRDVRTYGFRESYYTKAREKNVVFMRYEEDRKPEVSKNGNGLQVEVFDQTLKMPIEISADLVVLSTGIVADEGNEKIAKFLKVPLNKDKFFLEAHMKLRPVDFATDGVYLCGLAHSAKAMDESIIQAQAAASRASTILSKDSVELEANISQVIDESCDGCAYCIEPCFYQAITLIEYMREGVVKKTVEVDETACKGCGVCMATCPKKGIFVRGFRLEQIGAQVNSALEVQ</sequence>
<dbReference type="PROSITE" id="PS00641">
    <property type="entry name" value="COMPLEX1_75K_1"/>
    <property type="match status" value="1"/>
</dbReference>
<dbReference type="Pfam" id="PF12838">
    <property type="entry name" value="Fer4_7"/>
    <property type="match status" value="1"/>
</dbReference>
<dbReference type="InterPro" id="IPR017900">
    <property type="entry name" value="4Fe4S_Fe_S_CS"/>
</dbReference>
<proteinExistence type="inferred from homology"/>
<dbReference type="GO" id="GO:0046872">
    <property type="term" value="F:metal ion binding"/>
    <property type="evidence" value="ECO:0007669"/>
    <property type="project" value="UniProtKB-KW"/>
</dbReference>
<evidence type="ECO:0000256" key="4">
    <source>
        <dbReference type="ARBA" id="ARBA00022723"/>
    </source>
</evidence>
<keyword evidence="4" id="KW-0479">Metal-binding</keyword>
<keyword evidence="5" id="KW-0285">Flavoprotein</keyword>
<dbReference type="PANTHER" id="PTHR43498:SF1">
    <property type="entry name" value="COB--COM HETERODISULFIDE REDUCTASE IRON-SULFUR SUBUNIT A"/>
    <property type="match status" value="1"/>
</dbReference>
<evidence type="ECO:0000256" key="5">
    <source>
        <dbReference type="ARBA" id="ARBA00022827"/>
    </source>
</evidence>
<dbReference type="Gene3D" id="3.30.70.20">
    <property type="match status" value="2"/>
</dbReference>